<evidence type="ECO:0000256" key="1">
    <source>
        <dbReference type="ARBA" id="ARBA00004141"/>
    </source>
</evidence>
<evidence type="ECO:0000256" key="2">
    <source>
        <dbReference type="ARBA" id="ARBA00022692"/>
    </source>
</evidence>
<dbReference type="GO" id="GO:0016020">
    <property type="term" value="C:membrane"/>
    <property type="evidence" value="ECO:0007669"/>
    <property type="project" value="UniProtKB-SubCell"/>
</dbReference>
<evidence type="ECO:0000256" key="5">
    <source>
        <dbReference type="SAM" id="Phobius"/>
    </source>
</evidence>
<feature type="transmembrane region" description="Helical" evidence="5">
    <location>
        <begin position="766"/>
        <end position="784"/>
    </location>
</feature>
<dbReference type="Gene3D" id="3.40.1710.10">
    <property type="entry name" value="abc type-2 transporter like domain"/>
    <property type="match status" value="1"/>
</dbReference>
<dbReference type="Proteomes" id="UP000003560">
    <property type="component" value="Unassembled WGS sequence"/>
</dbReference>
<dbReference type="eggNOG" id="COG1511">
    <property type="taxonomic scope" value="Bacteria"/>
</dbReference>
<dbReference type="EMBL" id="ABXJ01000010">
    <property type="protein sequence ID" value="EEA91670.1"/>
    <property type="molecule type" value="Genomic_DNA"/>
</dbReference>
<organism evidence="7 8">
    <name type="scientific">Collinsella stercoris DSM 13279</name>
    <dbReference type="NCBI Taxonomy" id="445975"/>
    <lineage>
        <taxon>Bacteria</taxon>
        <taxon>Bacillati</taxon>
        <taxon>Actinomycetota</taxon>
        <taxon>Coriobacteriia</taxon>
        <taxon>Coriobacteriales</taxon>
        <taxon>Coriobacteriaceae</taxon>
        <taxon>Collinsella</taxon>
    </lineage>
</organism>
<keyword evidence="4 5" id="KW-0472">Membrane</keyword>
<dbReference type="InterPro" id="IPR051328">
    <property type="entry name" value="T7SS_ABC-Transporter"/>
</dbReference>
<sequence length="855" mass="91625">MDVKKSFQIFKRDVLRLLRNPVAMVITIGMCIIPSLYAWYNIAASWDPYGSTAGVKIAVANEDEGTSNELVGELNAGEQTMDELKKNHDLGWVFTDADEAEEGVRRGDYYAAIVIPRDFSEKLTSMLTGDFEQPKISYYVNEKKNAIAPKVTDTGAETIEEQINETFVSTVSKTLVTQAKELGVDLDAQAATTQSGLLAHIRSSKDAVAEVRESLGGMDETIAATKKAVGTAQGTLTQLSGQVPALTTALGQADSLMGTTRAAARDFSTALSTALTGGATQLGAASAKANAAVGTVSGVVAEAKLKADISLSNLQSIIDTNTKVIELLVELNESGHITGKLDSLIAGLQEQNATMQGLKDGLQAQSDAVGQDMNAVEGAVGAVNTAVQGSVDGINGVQAQMSATVLPQISTGLDAFSNVSSDLTGVVAGVQPTIAQSVGILAQLNGMLDQTTTALDATDKVLADIEGMLDTAATDVAALRSSESMQDLADVLNMDADEVAEFMTSPAQLTTKAVYPVVNYGSGVTPFYTNLALWVGGFVLIAIIMLEVDREGIGHITAIEGYFGRWMLLVLLGLVQALIVCLGDLALGIQCEQPVLFVLAGMFISFVYVNIIYALALTFKHIGKAIGVILVIVQIPGSSGMYPIEMMPAFFQGLHPLLPFTYGINAMRETIGGMYGMDYLANLGVLAIFLGLALVLGVWLRPLLLNLNLLFDHELSGTDVMICEKDDMPRERLNMRATIRAMLDTQAFRRDILERGARFERRYPRLIKVGFGLVFGLPVLLFILTATLDLDIDGKLVMLVLWIVAIIAADAYMIVVEYMRESLNVQARMTALSDEELHSQIERAFPTTRQKGGEE</sequence>
<protein>
    <submittedName>
        <fullName evidence="7">YhgE/Pip domain protein</fullName>
    </submittedName>
</protein>
<keyword evidence="2 5" id="KW-0812">Transmembrane</keyword>
<reference evidence="7 8" key="1">
    <citation type="submission" date="2008-10" db="EMBL/GenBank/DDBJ databases">
        <title>Draft genome sequence of Collinsella stercoris (DSM 13279).</title>
        <authorList>
            <person name="Sudarsanam P."/>
            <person name="Ley R."/>
            <person name="Guruge J."/>
            <person name="Turnbaugh P.J."/>
            <person name="Mahowald M."/>
            <person name="Liep D."/>
            <person name="Gordon J."/>
        </authorList>
    </citation>
    <scope>NUCLEOTIDE SEQUENCE [LARGE SCALE GENOMIC DNA]</scope>
    <source>
        <strain evidence="7 8">DSM 13279</strain>
    </source>
</reference>
<name>B6G7T5_9ACTN</name>
<gene>
    <name evidence="7" type="ORF">COLSTE_00125</name>
</gene>
<dbReference type="Pfam" id="PF12698">
    <property type="entry name" value="ABC2_membrane_3"/>
    <property type="match status" value="2"/>
</dbReference>
<keyword evidence="8" id="KW-1185">Reference proteome</keyword>
<dbReference type="GO" id="GO:0140359">
    <property type="term" value="F:ABC-type transporter activity"/>
    <property type="evidence" value="ECO:0007669"/>
    <property type="project" value="InterPro"/>
</dbReference>
<comment type="caution">
    <text evidence="7">The sequence shown here is derived from an EMBL/GenBank/DDBJ whole genome shotgun (WGS) entry which is preliminary data.</text>
</comment>
<feature type="domain" description="ABC-2 type transporter transmembrane" evidence="6">
    <location>
        <begin position="485"/>
        <end position="699"/>
    </location>
</feature>
<feature type="transmembrane region" description="Helical" evidence="5">
    <location>
        <begin position="796"/>
        <end position="819"/>
    </location>
</feature>
<feature type="transmembrane region" description="Helical" evidence="5">
    <location>
        <begin position="21"/>
        <end position="40"/>
    </location>
</feature>
<dbReference type="PANTHER" id="PTHR43077">
    <property type="entry name" value="TRANSPORT PERMEASE YVFS-RELATED"/>
    <property type="match status" value="1"/>
</dbReference>
<dbReference type="AlphaFoldDB" id="B6G7T5"/>
<dbReference type="InterPro" id="IPR017500">
    <property type="entry name" value="Phage_infect_YhgE_N"/>
</dbReference>
<feature type="domain" description="ABC-2 type transporter transmembrane" evidence="6">
    <location>
        <begin position="30"/>
        <end position="169"/>
    </location>
</feature>
<feature type="transmembrane region" description="Helical" evidence="5">
    <location>
        <begin position="566"/>
        <end position="589"/>
    </location>
</feature>
<accession>B6G7T5</accession>
<dbReference type="RefSeq" id="WP_006719600.1">
    <property type="nucleotide sequence ID" value="NZ_CP085935.1"/>
</dbReference>
<evidence type="ECO:0000313" key="7">
    <source>
        <dbReference type="EMBL" id="EEA91670.1"/>
    </source>
</evidence>
<dbReference type="InterPro" id="IPR013525">
    <property type="entry name" value="ABC2_TM"/>
</dbReference>
<dbReference type="NCBIfam" id="TIGR03062">
    <property type="entry name" value="pip_yhgE_Cterm"/>
    <property type="match status" value="1"/>
</dbReference>
<feature type="transmembrane region" description="Helical" evidence="5">
    <location>
        <begin position="527"/>
        <end position="546"/>
    </location>
</feature>
<evidence type="ECO:0000313" key="8">
    <source>
        <dbReference type="Proteomes" id="UP000003560"/>
    </source>
</evidence>
<dbReference type="PANTHER" id="PTHR43077:SF10">
    <property type="entry name" value="TRANSPORT PERMEASE PROTEIN"/>
    <property type="match status" value="1"/>
</dbReference>
<dbReference type="GeneID" id="98002524"/>
<feature type="transmembrane region" description="Helical" evidence="5">
    <location>
        <begin position="679"/>
        <end position="700"/>
    </location>
</feature>
<comment type="subcellular location">
    <subcellularLocation>
        <location evidence="1">Membrane</location>
        <topology evidence="1">Multi-pass membrane protein</topology>
    </subcellularLocation>
</comment>
<dbReference type="STRING" id="445975.COLSTE_00125"/>
<evidence type="ECO:0000256" key="3">
    <source>
        <dbReference type="ARBA" id="ARBA00022989"/>
    </source>
</evidence>
<keyword evidence="3 5" id="KW-1133">Transmembrane helix</keyword>
<reference evidence="7 8" key="2">
    <citation type="submission" date="2008-10" db="EMBL/GenBank/DDBJ databases">
        <authorList>
            <person name="Fulton L."/>
            <person name="Clifton S."/>
            <person name="Fulton B."/>
            <person name="Xu J."/>
            <person name="Minx P."/>
            <person name="Pepin K.H."/>
            <person name="Johnson M."/>
            <person name="Thiruvilangam P."/>
            <person name="Bhonagiri V."/>
            <person name="Nash W.E."/>
            <person name="Mardis E.R."/>
            <person name="Wilson R.K."/>
        </authorList>
    </citation>
    <scope>NUCLEOTIDE SEQUENCE [LARGE SCALE GENOMIC DNA]</scope>
    <source>
        <strain evidence="7 8">DSM 13279</strain>
    </source>
</reference>
<proteinExistence type="predicted"/>
<evidence type="ECO:0000259" key="6">
    <source>
        <dbReference type="Pfam" id="PF12698"/>
    </source>
</evidence>
<evidence type="ECO:0000256" key="4">
    <source>
        <dbReference type="ARBA" id="ARBA00023136"/>
    </source>
</evidence>
<dbReference type="HOGENOM" id="CLU_004534_2_0_11"/>
<feature type="transmembrane region" description="Helical" evidence="5">
    <location>
        <begin position="595"/>
        <end position="618"/>
    </location>
</feature>
<dbReference type="NCBIfam" id="TIGR03061">
    <property type="entry name" value="pip_yhgE_Nterm"/>
    <property type="match status" value="1"/>
</dbReference>
<feature type="transmembrane region" description="Helical" evidence="5">
    <location>
        <begin position="625"/>
        <end position="644"/>
    </location>
</feature>
<dbReference type="InterPro" id="IPR017501">
    <property type="entry name" value="Phage_infect_YhgE_C"/>
</dbReference>